<evidence type="ECO:0000313" key="1">
    <source>
        <dbReference type="EMBL" id="QIZ72488.1"/>
    </source>
</evidence>
<dbReference type="Gene3D" id="3.40.50.150">
    <property type="entry name" value="Vaccinia Virus protein VP39"/>
    <property type="match status" value="1"/>
</dbReference>
<keyword evidence="1" id="KW-0808">Transferase</keyword>
<dbReference type="GO" id="GO:0032259">
    <property type="term" value="P:methylation"/>
    <property type="evidence" value="ECO:0007669"/>
    <property type="project" value="UniProtKB-KW"/>
</dbReference>
<dbReference type="KEGG" id="oxy:HCG48_19430"/>
<dbReference type="InterPro" id="IPR029063">
    <property type="entry name" value="SAM-dependent_MTases_sf"/>
</dbReference>
<dbReference type="EMBL" id="CP051167">
    <property type="protein sequence ID" value="QIZ72488.1"/>
    <property type="molecule type" value="Genomic_DNA"/>
</dbReference>
<keyword evidence="1" id="KW-0489">Methyltransferase</keyword>
<dbReference type="CDD" id="cd02440">
    <property type="entry name" value="AdoMet_MTases"/>
    <property type="match status" value="1"/>
</dbReference>
<organism evidence="1 2">
    <name type="scientific">Oxynema aestuarii AP17</name>
    <dbReference type="NCBI Taxonomy" id="2064643"/>
    <lineage>
        <taxon>Bacteria</taxon>
        <taxon>Bacillati</taxon>
        <taxon>Cyanobacteriota</taxon>
        <taxon>Cyanophyceae</taxon>
        <taxon>Oscillatoriophycideae</taxon>
        <taxon>Oscillatoriales</taxon>
        <taxon>Oscillatoriaceae</taxon>
        <taxon>Oxynema</taxon>
        <taxon>Oxynema aestuarii</taxon>
    </lineage>
</organism>
<dbReference type="Proteomes" id="UP000500857">
    <property type="component" value="Chromosome"/>
</dbReference>
<protein>
    <submittedName>
        <fullName evidence="1">Class I SAM-dependent methyltransferase</fullName>
    </submittedName>
</protein>
<evidence type="ECO:0000313" key="2">
    <source>
        <dbReference type="Proteomes" id="UP000500857"/>
    </source>
</evidence>
<dbReference type="RefSeq" id="WP_168570636.1">
    <property type="nucleotide sequence ID" value="NZ_CP051167.1"/>
</dbReference>
<dbReference type="PANTHER" id="PTHR43861">
    <property type="entry name" value="TRANS-ACONITATE 2-METHYLTRANSFERASE-RELATED"/>
    <property type="match status" value="1"/>
</dbReference>
<dbReference type="Pfam" id="PF13489">
    <property type="entry name" value="Methyltransf_23"/>
    <property type="match status" value="1"/>
</dbReference>
<accession>A0A6H1U0T9</accession>
<reference evidence="1 2" key="1">
    <citation type="submission" date="2020-04" db="EMBL/GenBank/DDBJ databases">
        <authorList>
            <person name="Basu S."/>
            <person name="Maruthanayagam V."/>
            <person name="Chakraborty S."/>
            <person name="Pramanik A."/>
            <person name="Mukherjee J."/>
            <person name="Brink B."/>
        </authorList>
    </citation>
    <scope>NUCLEOTIDE SEQUENCE [LARGE SCALE GENOMIC DNA]</scope>
    <source>
        <strain evidence="1 2">AP17</strain>
    </source>
</reference>
<name>A0A6H1U0T9_9CYAN</name>
<dbReference type="AlphaFoldDB" id="A0A6H1U0T9"/>
<sequence length="259" mass="29037">MKSALVKILGFPATLIHGDTLVLDRWLWLKERLPQTSTSDKLIDIGCGTGAFTIGAALLGYEALGLSWDERNQSVAKQRALLCGAKSANFEVLDVRKLDRRQDLIAQFDLAISLEVIEHILDDRKLMRDIANCLKPGGRLLLTTPNYDYKPITAMDKGPFPTVETGWHVRKGYTEASLINLCKEAGFVVDSISFCSGFFSQKTTFFFRFFSKIHPLLGWSFILPLRGLPPLVDPVVTKLLHWPEFSICLEAHKPNETEA</sequence>
<dbReference type="GO" id="GO:0008168">
    <property type="term" value="F:methyltransferase activity"/>
    <property type="evidence" value="ECO:0007669"/>
    <property type="project" value="UniProtKB-KW"/>
</dbReference>
<keyword evidence="2" id="KW-1185">Reference proteome</keyword>
<gene>
    <name evidence="1" type="ORF">HCG48_19430</name>
</gene>
<dbReference type="SUPFAM" id="SSF53335">
    <property type="entry name" value="S-adenosyl-L-methionine-dependent methyltransferases"/>
    <property type="match status" value="1"/>
</dbReference>
<proteinExistence type="predicted"/>